<gene>
    <name evidence="3" type="ORF">GSMUA_216000.1</name>
</gene>
<protein>
    <submittedName>
        <fullName evidence="3">(wild Malaysian banana) hypothetical protein</fullName>
    </submittedName>
</protein>
<reference evidence="3" key="1">
    <citation type="submission" date="2021-03" db="EMBL/GenBank/DDBJ databases">
        <authorList>
            <consortium name="Genoscope - CEA"/>
            <person name="William W."/>
        </authorList>
    </citation>
    <scope>NUCLEOTIDE SEQUENCE</scope>
    <source>
        <strain evidence="3">Doubled-haploid Pahang</strain>
    </source>
</reference>
<dbReference type="PANTHER" id="PTHR34807:SF3">
    <property type="entry name" value="OS08G0270800 PROTEIN"/>
    <property type="match status" value="1"/>
</dbReference>
<evidence type="ECO:0000313" key="3">
    <source>
        <dbReference type="EMBL" id="CAG1850014.1"/>
    </source>
</evidence>
<dbReference type="PANTHER" id="PTHR34807">
    <property type="entry name" value="OS08G0270800 PROTEIN"/>
    <property type="match status" value="1"/>
</dbReference>
<evidence type="ECO:0000256" key="2">
    <source>
        <dbReference type="SAM" id="MobiDB-lite"/>
    </source>
</evidence>
<sequence>MKKGKRSVMGSSPASTYYPVTEEARARFRHQSLLQDYEDLLKVRSLGISSFLSVPAILLCQETEAKRKKLQKANEKKLKLLAEVKFLRRKYRCLSSNPSGKTPCRLNKKPQSSPSSLLLTGRPSIPSFQLPAKDQSFTARDATTPSTAAVIDLNQVSLPIGEEMDEYQISLEPAKADRLRKSPMEGDAMANDLKLSICRDVGHGSNQVVKRKITWQDQVALRV</sequence>
<dbReference type="AlphaFoldDB" id="A0A8D7AJ17"/>
<feature type="region of interest" description="Disordered" evidence="2">
    <location>
        <begin position="98"/>
        <end position="118"/>
    </location>
</feature>
<evidence type="ECO:0000256" key="1">
    <source>
        <dbReference type="SAM" id="Coils"/>
    </source>
</evidence>
<keyword evidence="1" id="KW-0175">Coiled coil</keyword>
<organism evidence="3">
    <name type="scientific">Musa acuminata subsp. malaccensis</name>
    <name type="common">Wild banana</name>
    <name type="synonym">Musa malaccensis</name>
    <dbReference type="NCBI Taxonomy" id="214687"/>
    <lineage>
        <taxon>Eukaryota</taxon>
        <taxon>Viridiplantae</taxon>
        <taxon>Streptophyta</taxon>
        <taxon>Embryophyta</taxon>
        <taxon>Tracheophyta</taxon>
        <taxon>Spermatophyta</taxon>
        <taxon>Magnoliopsida</taxon>
        <taxon>Liliopsida</taxon>
        <taxon>Zingiberales</taxon>
        <taxon>Musaceae</taxon>
        <taxon>Musa</taxon>
    </lineage>
</organism>
<name>A0A8D7AJ17_MUSAM</name>
<dbReference type="EMBL" id="HG996468">
    <property type="protein sequence ID" value="CAG1850014.1"/>
    <property type="molecule type" value="Genomic_DNA"/>
</dbReference>
<proteinExistence type="predicted"/>
<feature type="coiled-coil region" evidence="1">
    <location>
        <begin position="60"/>
        <end position="90"/>
    </location>
</feature>
<accession>A0A8D7AJ17</accession>